<gene>
    <name evidence="3" type="ORF">NP233_g12807</name>
</gene>
<feature type="chain" id="PRO_5041979628" description="DUF1996 domain-containing protein" evidence="1">
    <location>
        <begin position="18"/>
        <end position="131"/>
    </location>
</feature>
<protein>
    <recommendedName>
        <fullName evidence="2">DUF1996 domain-containing protein</fullName>
    </recommendedName>
</protein>
<evidence type="ECO:0000256" key="1">
    <source>
        <dbReference type="SAM" id="SignalP"/>
    </source>
</evidence>
<reference evidence="3" key="1">
    <citation type="submission" date="2022-07" db="EMBL/GenBank/DDBJ databases">
        <title>Genome Sequence of Leucocoprinus birnbaumii.</title>
        <authorList>
            <person name="Buettner E."/>
        </authorList>
    </citation>
    <scope>NUCLEOTIDE SEQUENCE</scope>
    <source>
        <strain evidence="3">VT141</strain>
    </source>
</reference>
<dbReference type="EMBL" id="JANIEX010002011">
    <property type="protein sequence ID" value="KAJ3552737.1"/>
    <property type="molecule type" value="Genomic_DNA"/>
</dbReference>
<name>A0AAD5YPM8_9AGAR</name>
<feature type="signal peptide" evidence="1">
    <location>
        <begin position="1"/>
        <end position="17"/>
    </location>
</feature>
<dbReference type="PANTHER" id="PTHR43662:SF3">
    <property type="entry name" value="DOMAIN PROTEIN, PUTATIVE (AFU_ORTHOLOGUE AFUA_6G11970)-RELATED"/>
    <property type="match status" value="1"/>
</dbReference>
<feature type="domain" description="DUF1996" evidence="2">
    <location>
        <begin position="33"/>
        <end position="70"/>
    </location>
</feature>
<evidence type="ECO:0000259" key="2">
    <source>
        <dbReference type="Pfam" id="PF09362"/>
    </source>
</evidence>
<proteinExistence type="predicted"/>
<keyword evidence="4" id="KW-1185">Reference proteome</keyword>
<dbReference type="AlphaFoldDB" id="A0AAD5YPM8"/>
<dbReference type="Pfam" id="PF09362">
    <property type="entry name" value="DUF1996"/>
    <property type="match status" value="1"/>
</dbReference>
<dbReference type="PANTHER" id="PTHR43662">
    <property type="match status" value="1"/>
</dbReference>
<evidence type="ECO:0000313" key="4">
    <source>
        <dbReference type="Proteomes" id="UP001213000"/>
    </source>
</evidence>
<dbReference type="Proteomes" id="UP001213000">
    <property type="component" value="Unassembled WGS sequence"/>
</dbReference>
<accession>A0AAD5YPM8</accession>
<keyword evidence="1" id="KW-0732">Signal</keyword>
<sequence length="131" mass="14535">MTFSLWVFVALAASARAYWLMGIEDFITSERIDPVVSPGKISGHVHSVLGGSNFRFNTSTDALRQSESVSQLIPMLVRKLKVAIDYLFSDTPGTTTAFPDNFRMLSGDPTLRTYDANSYAQQAVTFFVSRL</sequence>
<comment type="caution">
    <text evidence="3">The sequence shown here is derived from an EMBL/GenBank/DDBJ whole genome shotgun (WGS) entry which is preliminary data.</text>
</comment>
<evidence type="ECO:0000313" key="3">
    <source>
        <dbReference type="EMBL" id="KAJ3552737.1"/>
    </source>
</evidence>
<organism evidence="3 4">
    <name type="scientific">Leucocoprinus birnbaumii</name>
    <dbReference type="NCBI Taxonomy" id="56174"/>
    <lineage>
        <taxon>Eukaryota</taxon>
        <taxon>Fungi</taxon>
        <taxon>Dikarya</taxon>
        <taxon>Basidiomycota</taxon>
        <taxon>Agaricomycotina</taxon>
        <taxon>Agaricomycetes</taxon>
        <taxon>Agaricomycetidae</taxon>
        <taxon>Agaricales</taxon>
        <taxon>Agaricineae</taxon>
        <taxon>Agaricaceae</taxon>
        <taxon>Leucocoprinus</taxon>
    </lineage>
</organism>
<dbReference type="InterPro" id="IPR018535">
    <property type="entry name" value="DUF1996"/>
</dbReference>